<dbReference type="EMBL" id="AZDI01000003">
    <property type="protein sequence ID" value="KRK45986.1"/>
    <property type="molecule type" value="Genomic_DNA"/>
</dbReference>
<dbReference type="Pfam" id="PF06028">
    <property type="entry name" value="DUF915"/>
    <property type="match status" value="1"/>
</dbReference>
<accession>A0A0R1HRL0</accession>
<reference evidence="1 2" key="1">
    <citation type="journal article" date="2015" name="Genome Announc.">
        <title>Expanding the biotechnology potential of lactobacilli through comparative genomics of 213 strains and associated genera.</title>
        <authorList>
            <person name="Sun Z."/>
            <person name="Harris H.M."/>
            <person name="McCann A."/>
            <person name="Guo C."/>
            <person name="Argimon S."/>
            <person name="Zhang W."/>
            <person name="Yang X."/>
            <person name="Jeffery I.B."/>
            <person name="Cooney J.C."/>
            <person name="Kagawa T.F."/>
            <person name="Liu W."/>
            <person name="Song Y."/>
            <person name="Salvetti E."/>
            <person name="Wrobel A."/>
            <person name="Rasinkangas P."/>
            <person name="Parkhill J."/>
            <person name="Rea M.C."/>
            <person name="O'Sullivan O."/>
            <person name="Ritari J."/>
            <person name="Douillard F.P."/>
            <person name="Paul Ross R."/>
            <person name="Yang R."/>
            <person name="Briner A.E."/>
            <person name="Felis G.E."/>
            <person name="de Vos W.M."/>
            <person name="Barrangou R."/>
            <person name="Klaenhammer T.R."/>
            <person name="Caufield P.W."/>
            <person name="Cui Y."/>
            <person name="Zhang H."/>
            <person name="O'Toole P.W."/>
        </authorList>
    </citation>
    <scope>NUCLEOTIDE SEQUENCE [LARGE SCALE GENOMIC DNA]</scope>
    <source>
        <strain evidence="1 2">DSM 15638</strain>
    </source>
</reference>
<organism evidence="1 2">
    <name type="scientific">Dellaglioa algida DSM 15638</name>
    <dbReference type="NCBI Taxonomy" id="1423719"/>
    <lineage>
        <taxon>Bacteria</taxon>
        <taxon>Bacillati</taxon>
        <taxon>Bacillota</taxon>
        <taxon>Bacilli</taxon>
        <taxon>Lactobacillales</taxon>
        <taxon>Lactobacillaceae</taxon>
        <taxon>Dellaglioa</taxon>
    </lineage>
</organism>
<comment type="caution">
    <text evidence="1">The sequence shown here is derived from an EMBL/GenBank/DDBJ whole genome shotgun (WGS) entry which is preliminary data.</text>
</comment>
<keyword evidence="2" id="KW-1185">Reference proteome</keyword>
<dbReference type="PATRIC" id="fig|1423719.4.peg.964"/>
<dbReference type="InterPro" id="IPR029058">
    <property type="entry name" value="AB_hydrolase_fold"/>
</dbReference>
<protein>
    <submittedName>
        <fullName evidence="1">Cell surface hydrolase</fullName>
    </submittedName>
</protein>
<keyword evidence="1" id="KW-0378">Hydrolase</keyword>
<evidence type="ECO:0000313" key="1">
    <source>
        <dbReference type="EMBL" id="KRK45986.1"/>
    </source>
</evidence>
<dbReference type="InterPro" id="IPR010315">
    <property type="entry name" value="DUF915_hydro-like"/>
</dbReference>
<dbReference type="AlphaFoldDB" id="A0A0R1HRL0"/>
<evidence type="ECO:0000313" key="2">
    <source>
        <dbReference type="Proteomes" id="UP000051450"/>
    </source>
</evidence>
<dbReference type="Gene3D" id="3.40.50.1820">
    <property type="entry name" value="alpha/beta hydrolase"/>
    <property type="match status" value="1"/>
</dbReference>
<dbReference type="Proteomes" id="UP000051450">
    <property type="component" value="Unassembled WGS sequence"/>
</dbReference>
<dbReference type="OrthoDB" id="503948at2"/>
<name>A0A0R1HRL0_9LACO</name>
<dbReference type="RefSeq" id="WP_057974012.1">
    <property type="nucleotide sequence ID" value="NZ_AZDI01000003.1"/>
</dbReference>
<dbReference type="GO" id="GO:0016787">
    <property type="term" value="F:hydrolase activity"/>
    <property type="evidence" value="ECO:0007669"/>
    <property type="project" value="UniProtKB-KW"/>
</dbReference>
<dbReference type="SUPFAM" id="SSF53474">
    <property type="entry name" value="alpha/beta-Hydrolases"/>
    <property type="match status" value="1"/>
</dbReference>
<proteinExistence type="predicted"/>
<gene>
    <name evidence="1" type="ORF">FC66_GL000947</name>
</gene>
<dbReference type="STRING" id="1423719.FC66_GL000947"/>
<sequence>MKKYGILITILLILGLGTGLFLLNKTPSKNVVTVSTKATNQVPTLYVHGYGGSANSTNAMIAAAEKSDKAQKVLTAIVSSTGDITYSGDWQESVKNPIIQVVFKRSNAQIPEEGEWIGKIVTHLQKSYKIKAVNIVAHSMGGSSAVYWAESVRKESDPKLNNFVPIAVPINGVLGMNEEANKNVLLKNGEPKSKSENYQSYYENRKKFPSNTNVFVIYGDIDDGSNSDTAVSIVSARSMSYLLKDQVKSYKELKITGENAQHSKLHSNDKVDQAVIQFLWGK</sequence>